<feature type="domain" description="UspA" evidence="2">
    <location>
        <begin position="4"/>
        <end position="140"/>
    </location>
</feature>
<dbReference type="InterPro" id="IPR014729">
    <property type="entry name" value="Rossmann-like_a/b/a_fold"/>
</dbReference>
<dbReference type="Pfam" id="PF00582">
    <property type="entry name" value="Usp"/>
    <property type="match status" value="2"/>
</dbReference>
<name>A0A1W2G5G6_REIFA</name>
<dbReference type="CDD" id="cd00293">
    <property type="entry name" value="USP-like"/>
    <property type="match status" value="2"/>
</dbReference>
<accession>A0A1W2G5G6</accession>
<organism evidence="3 4">
    <name type="scientific">Reichenbachiella faecimaris</name>
    <dbReference type="NCBI Taxonomy" id="692418"/>
    <lineage>
        <taxon>Bacteria</taxon>
        <taxon>Pseudomonadati</taxon>
        <taxon>Bacteroidota</taxon>
        <taxon>Cytophagia</taxon>
        <taxon>Cytophagales</taxon>
        <taxon>Reichenbachiellaceae</taxon>
        <taxon>Reichenbachiella</taxon>
    </lineage>
</organism>
<dbReference type="Gene3D" id="3.40.50.620">
    <property type="entry name" value="HUPs"/>
    <property type="match status" value="2"/>
</dbReference>
<proteinExistence type="inferred from homology"/>
<evidence type="ECO:0000313" key="3">
    <source>
        <dbReference type="EMBL" id="SMD31910.1"/>
    </source>
</evidence>
<evidence type="ECO:0000256" key="1">
    <source>
        <dbReference type="ARBA" id="ARBA00008791"/>
    </source>
</evidence>
<comment type="similarity">
    <text evidence="1">Belongs to the universal stress protein A family.</text>
</comment>
<dbReference type="PANTHER" id="PTHR46268">
    <property type="entry name" value="STRESS RESPONSE PROTEIN NHAX"/>
    <property type="match status" value="1"/>
</dbReference>
<dbReference type="STRING" id="692418.SAMN04488029_0248"/>
<dbReference type="RefSeq" id="WP_084370601.1">
    <property type="nucleotide sequence ID" value="NZ_FWYF01000001.1"/>
</dbReference>
<dbReference type="PANTHER" id="PTHR46268:SF6">
    <property type="entry name" value="UNIVERSAL STRESS PROTEIN UP12"/>
    <property type="match status" value="1"/>
</dbReference>
<evidence type="ECO:0000313" key="4">
    <source>
        <dbReference type="Proteomes" id="UP000192472"/>
    </source>
</evidence>
<dbReference type="SUPFAM" id="SSF52402">
    <property type="entry name" value="Adenine nucleotide alpha hydrolases-like"/>
    <property type="match status" value="2"/>
</dbReference>
<dbReference type="Proteomes" id="UP000192472">
    <property type="component" value="Unassembled WGS sequence"/>
</dbReference>
<evidence type="ECO:0000259" key="2">
    <source>
        <dbReference type="Pfam" id="PF00582"/>
    </source>
</evidence>
<dbReference type="EMBL" id="FWYF01000001">
    <property type="protein sequence ID" value="SMD31910.1"/>
    <property type="molecule type" value="Genomic_DNA"/>
</dbReference>
<gene>
    <name evidence="3" type="ORF">SAMN04488029_0248</name>
</gene>
<feature type="domain" description="UspA" evidence="2">
    <location>
        <begin position="148"/>
        <end position="292"/>
    </location>
</feature>
<keyword evidence="4" id="KW-1185">Reference proteome</keyword>
<dbReference type="PRINTS" id="PR01438">
    <property type="entry name" value="UNVRSLSTRESS"/>
</dbReference>
<dbReference type="InterPro" id="IPR006015">
    <property type="entry name" value="Universal_stress_UspA"/>
</dbReference>
<sequence>MYKFEKILVALDHSDLDKELIYATSMIAKLADTKLVKFINVIKDLNVPAAIKKEFPNIVEDALAERKREIEREIDRYYIHNNSKISVEIKSGQPTKSILKFSASKEVDLIIVGRKNEKPGGGVIISRLARRAACSLLIIPKGFNKRISKVLVPIDFSKNSLDAVNQTIDLLNINHFPKPKCITQHVYQVPSGYHYTGKSFEEFAAIMEEHAKKDYAVFQKKFDKTDLSIEPIYTLDRHEDIISSIYKTAKKIKAGAIVIGAKGITAAASLFIGGSAEKLVQLHSEIPILVVRSKDKQKGLLDILKGI</sequence>
<dbReference type="AlphaFoldDB" id="A0A1W2G5G6"/>
<dbReference type="InterPro" id="IPR006016">
    <property type="entry name" value="UspA"/>
</dbReference>
<dbReference type="OrthoDB" id="1522996at2"/>
<protein>
    <submittedName>
        <fullName evidence="3">Nucleotide-binding universal stress protein, UspA family</fullName>
    </submittedName>
</protein>
<reference evidence="3 4" key="1">
    <citation type="submission" date="2017-04" db="EMBL/GenBank/DDBJ databases">
        <authorList>
            <person name="Afonso C.L."/>
            <person name="Miller P.J."/>
            <person name="Scott M.A."/>
            <person name="Spackman E."/>
            <person name="Goraichik I."/>
            <person name="Dimitrov K.M."/>
            <person name="Suarez D.L."/>
            <person name="Swayne D.E."/>
        </authorList>
    </citation>
    <scope>NUCLEOTIDE SEQUENCE [LARGE SCALE GENOMIC DNA]</scope>
    <source>
        <strain evidence="3 4">DSM 26133</strain>
    </source>
</reference>